<dbReference type="InterPro" id="IPR003594">
    <property type="entry name" value="HATPase_dom"/>
</dbReference>
<proteinExistence type="predicted"/>
<dbReference type="PANTHER" id="PTHR44936">
    <property type="entry name" value="SENSOR PROTEIN CREC"/>
    <property type="match status" value="1"/>
</dbReference>
<dbReference type="EMBL" id="JBJVNE010000003">
    <property type="protein sequence ID" value="MFM9645938.1"/>
    <property type="molecule type" value="Genomic_DNA"/>
</dbReference>
<feature type="domain" description="Histidine kinase" evidence="8">
    <location>
        <begin position="557"/>
        <end position="780"/>
    </location>
</feature>
<dbReference type="Pfam" id="PF13589">
    <property type="entry name" value="HATPase_c_3"/>
    <property type="match status" value="1"/>
</dbReference>
<evidence type="ECO:0000256" key="4">
    <source>
        <dbReference type="ARBA" id="ARBA00022679"/>
    </source>
</evidence>
<evidence type="ECO:0000259" key="8">
    <source>
        <dbReference type="PROSITE" id="PS50109"/>
    </source>
</evidence>
<dbReference type="EC" id="2.7.13.3" evidence="2"/>
<evidence type="ECO:0000256" key="1">
    <source>
        <dbReference type="ARBA" id="ARBA00000085"/>
    </source>
</evidence>
<keyword evidence="4" id="KW-0808">Transferase</keyword>
<dbReference type="SUPFAM" id="SSF55874">
    <property type="entry name" value="ATPase domain of HSP90 chaperone/DNA topoisomerase II/histidine kinase"/>
    <property type="match status" value="2"/>
</dbReference>
<keyword evidence="6" id="KW-0902">Two-component regulatory system</keyword>
<dbReference type="GO" id="GO:0016301">
    <property type="term" value="F:kinase activity"/>
    <property type="evidence" value="ECO:0007669"/>
    <property type="project" value="UniProtKB-KW"/>
</dbReference>
<dbReference type="InterPro" id="IPR036890">
    <property type="entry name" value="HATPase_C_sf"/>
</dbReference>
<protein>
    <recommendedName>
        <fullName evidence="2">histidine kinase</fullName>
        <ecNumber evidence="2">2.7.13.3</ecNumber>
    </recommendedName>
</protein>
<dbReference type="Proteomes" id="UP001631993">
    <property type="component" value="Unassembled WGS sequence"/>
</dbReference>
<evidence type="ECO:0000256" key="5">
    <source>
        <dbReference type="ARBA" id="ARBA00022777"/>
    </source>
</evidence>
<keyword evidence="10" id="KW-1185">Reference proteome</keyword>
<keyword evidence="3" id="KW-0597">Phosphoprotein</keyword>
<comment type="catalytic activity">
    <reaction evidence="1">
        <text>ATP + protein L-histidine = ADP + protein N-phospho-L-histidine.</text>
        <dbReference type="EC" id="2.7.13.3"/>
    </reaction>
</comment>
<evidence type="ECO:0000313" key="10">
    <source>
        <dbReference type="Proteomes" id="UP001631993"/>
    </source>
</evidence>
<evidence type="ECO:0000256" key="7">
    <source>
        <dbReference type="SAM" id="MobiDB-lite"/>
    </source>
</evidence>
<feature type="region of interest" description="Disordered" evidence="7">
    <location>
        <begin position="442"/>
        <end position="489"/>
    </location>
</feature>
<dbReference type="SMART" id="SM00387">
    <property type="entry name" value="HATPase_c"/>
    <property type="match status" value="1"/>
</dbReference>
<organism evidence="9 10">
    <name type="scientific">Streptomyces galilaeus</name>
    <dbReference type="NCBI Taxonomy" id="33899"/>
    <lineage>
        <taxon>Bacteria</taxon>
        <taxon>Bacillati</taxon>
        <taxon>Actinomycetota</taxon>
        <taxon>Actinomycetes</taxon>
        <taxon>Kitasatosporales</taxon>
        <taxon>Streptomycetaceae</taxon>
        <taxon>Streptomyces</taxon>
    </lineage>
</organism>
<evidence type="ECO:0000256" key="3">
    <source>
        <dbReference type="ARBA" id="ARBA00022553"/>
    </source>
</evidence>
<comment type="caution">
    <text evidence="9">The sequence shown here is derived from an EMBL/GenBank/DDBJ whole genome shotgun (WGS) entry which is preliminary data.</text>
</comment>
<dbReference type="InterPro" id="IPR005467">
    <property type="entry name" value="His_kinase_dom"/>
</dbReference>
<feature type="compositionally biased region" description="Basic and acidic residues" evidence="7">
    <location>
        <begin position="446"/>
        <end position="480"/>
    </location>
</feature>
<dbReference type="Pfam" id="PF02518">
    <property type="entry name" value="HATPase_c"/>
    <property type="match status" value="1"/>
</dbReference>
<dbReference type="PANTHER" id="PTHR44936:SF9">
    <property type="entry name" value="SENSOR PROTEIN CREC"/>
    <property type="match status" value="1"/>
</dbReference>
<reference evidence="9 10" key="1">
    <citation type="submission" date="2024-12" db="EMBL/GenBank/DDBJ databases">
        <title>Forecasting of Potato common scab and diversities of Pathogenic streptomyces spp. in china.</title>
        <authorList>
            <person name="Handique U."/>
            <person name="Wu J."/>
        </authorList>
    </citation>
    <scope>NUCLEOTIDE SEQUENCE [LARGE SCALE GENOMIC DNA]</scope>
    <source>
        <strain evidence="9 10">ZRIMU1585</strain>
    </source>
</reference>
<evidence type="ECO:0000256" key="6">
    <source>
        <dbReference type="ARBA" id="ARBA00023012"/>
    </source>
</evidence>
<keyword evidence="5 9" id="KW-0418">Kinase</keyword>
<dbReference type="PROSITE" id="PS50109">
    <property type="entry name" value="HIS_KIN"/>
    <property type="match status" value="1"/>
</dbReference>
<sequence length="785" mass="87257">MEKFRFSVDTHLFRELGELLVGRDSTALIELIKNSYDADATFVRVRGINLKNDGTIVISDDGVGMTDEIFRTAFLRIAGRYKEGHDRRSPVYGRRYTGAKGVGRLSAHKLAHALHVESIPDASVHSVSSPNTPVSGVSADIDWDELENQEQSLESIEVGLNVRTISELGDKTPGTTLRLQNLKTPWTSAQLTRFLEELHSARPAEELLKRPLNVREPSLIGDIRPASTGSDDPGFKIITEGDFRSGESLWENLVNRAHWLLEIDASGSTVKYSIKPTEGNIQRGGAPDTYYFEKHHPNPDTGPFFTARIYAREGAWAESRASELTRFNQRRGGIRVYLEGFRVLPYGGRRDDWLALDRDYARKPRSFDLDLDSSSSSYLPQQENEGFLSQGNEQYVGAVFLTADGAQTLRPVVNREGFVEDESFEVLRNLVRGGIDLVTRARASRKREQQAEDRRVEEKDLESQLSRKSEIRTGAADDLRPAPAEPRATEGRLKHPLVTARQELVILGESPAIPQDAKSQIQRAQIAVELAANREQAWDEERIMLRVLAGVGLQFSAFVHEINGILGQANAVRELTTFVAEAADFHVRKRMLSELSEAVEQLVQSLTRQSSYLTDVVGPDARRRRRRMRLPDTVKASAQLLAKTLAERSIRFETQLDPYVKTPPIFPAEMAVIMTNLLTNAIKAADTGGTVSVSGKSEPNGGISLRVENTGTSIDLSDSEKWFRPFESTTLDVDVVLGQGLGLGLPITRRIVEEYRGRVKFVEPSNGFATAVEFFLPLPPQGAGA</sequence>
<accession>A0ABW9IDV8</accession>
<evidence type="ECO:0000313" key="9">
    <source>
        <dbReference type="EMBL" id="MFM9645938.1"/>
    </source>
</evidence>
<gene>
    <name evidence="9" type="ORF">ACKI1S_07290</name>
</gene>
<dbReference type="InterPro" id="IPR050980">
    <property type="entry name" value="2C_sensor_his_kinase"/>
</dbReference>
<dbReference type="Gene3D" id="3.30.565.10">
    <property type="entry name" value="Histidine kinase-like ATPase, C-terminal domain"/>
    <property type="match status" value="2"/>
</dbReference>
<evidence type="ECO:0000256" key="2">
    <source>
        <dbReference type="ARBA" id="ARBA00012438"/>
    </source>
</evidence>
<dbReference type="RefSeq" id="WP_369279247.1">
    <property type="nucleotide sequence ID" value="NZ_JBJVMW010000002.1"/>
</dbReference>
<name>A0ABW9IDV8_STRGJ</name>